<organism evidence="2 3">
    <name type="scientific">Seinonella peptonophila</name>
    <dbReference type="NCBI Taxonomy" id="112248"/>
    <lineage>
        <taxon>Bacteria</taxon>
        <taxon>Bacillati</taxon>
        <taxon>Bacillota</taxon>
        <taxon>Bacilli</taxon>
        <taxon>Bacillales</taxon>
        <taxon>Thermoactinomycetaceae</taxon>
        <taxon>Seinonella</taxon>
    </lineage>
</organism>
<feature type="domain" description="Aminoglycoside phosphotransferase" evidence="1">
    <location>
        <begin position="25"/>
        <end position="248"/>
    </location>
</feature>
<dbReference type="STRING" id="112248.SAMN05444392_1018"/>
<protein>
    <submittedName>
        <fullName evidence="2">Phosphotransferase enzyme family protein</fullName>
    </submittedName>
</protein>
<dbReference type="OrthoDB" id="1645186at2"/>
<proteinExistence type="predicted"/>
<keyword evidence="2" id="KW-0808">Transferase</keyword>
<dbReference type="InterPro" id="IPR011009">
    <property type="entry name" value="Kinase-like_dom_sf"/>
</dbReference>
<dbReference type="GO" id="GO:0016740">
    <property type="term" value="F:transferase activity"/>
    <property type="evidence" value="ECO:0007669"/>
    <property type="project" value="UniProtKB-KW"/>
</dbReference>
<dbReference type="RefSeq" id="WP_073149976.1">
    <property type="nucleotide sequence ID" value="NZ_FQVL01000001.1"/>
</dbReference>
<evidence type="ECO:0000313" key="2">
    <source>
        <dbReference type="EMBL" id="SHE32438.1"/>
    </source>
</evidence>
<reference evidence="2 3" key="1">
    <citation type="submission" date="2016-11" db="EMBL/GenBank/DDBJ databases">
        <authorList>
            <person name="Jaros S."/>
            <person name="Januszkiewicz K."/>
            <person name="Wedrychowicz H."/>
        </authorList>
    </citation>
    <scope>NUCLEOTIDE SEQUENCE [LARGE SCALE GENOMIC DNA]</scope>
    <source>
        <strain evidence="2 3">DSM 44666</strain>
    </source>
</reference>
<evidence type="ECO:0000313" key="3">
    <source>
        <dbReference type="Proteomes" id="UP000184476"/>
    </source>
</evidence>
<accession>A0A1M4SJW0</accession>
<dbReference type="Proteomes" id="UP000184476">
    <property type="component" value="Unassembled WGS sequence"/>
</dbReference>
<gene>
    <name evidence="2" type="ORF">SAMN05444392_1018</name>
</gene>
<dbReference type="SUPFAM" id="SSF56112">
    <property type="entry name" value="Protein kinase-like (PK-like)"/>
    <property type="match status" value="1"/>
</dbReference>
<dbReference type="Gene3D" id="3.30.200.20">
    <property type="entry name" value="Phosphorylase Kinase, domain 1"/>
    <property type="match status" value="1"/>
</dbReference>
<dbReference type="Gene3D" id="1.10.510.10">
    <property type="entry name" value="Transferase(Phosphotransferase) domain 1"/>
    <property type="match status" value="1"/>
</dbReference>
<sequence length="314" mass="37011">MDKIKSILKEHYDIDISTILEQQPGWAALAYKLDNDRNSYFLKVYEKSRASTAKWTALIDVYMPILEWLMHNSGLKGKVPVPLITKNGDYKYEDPDGIYLLFEFIDGQTIGDQELMEEQIIQFSEIIAELHLFGEEIPIGTDAIREDFHVPYLQLIRNLFDKEYRNLSNDIKEVIKPYIEPLSLLVDQVEKLAILLKNSNLKMVLCHTDIHNWNLMQHKKHLILIDWEGLKLAPIEADMIFFIDKPFYQKFLSIYQKAHKDFVINLDTLQFYKGRRKLEDIWECIEELLFDQQDAKERANTLDILIQELKNISN</sequence>
<dbReference type="InterPro" id="IPR002575">
    <property type="entry name" value="Aminoglycoside_PTrfase"/>
</dbReference>
<dbReference type="Gene3D" id="1.20.58.840">
    <property type="match status" value="1"/>
</dbReference>
<keyword evidence="3" id="KW-1185">Reference proteome</keyword>
<name>A0A1M4SJW0_9BACL</name>
<dbReference type="AlphaFoldDB" id="A0A1M4SJW0"/>
<dbReference type="Pfam" id="PF01636">
    <property type="entry name" value="APH"/>
    <property type="match status" value="1"/>
</dbReference>
<dbReference type="EMBL" id="FQVL01000001">
    <property type="protein sequence ID" value="SHE32438.1"/>
    <property type="molecule type" value="Genomic_DNA"/>
</dbReference>
<evidence type="ECO:0000259" key="1">
    <source>
        <dbReference type="Pfam" id="PF01636"/>
    </source>
</evidence>